<dbReference type="KEGG" id="bgf:BC1003_5764"/>
<dbReference type="InterPro" id="IPR036770">
    <property type="entry name" value="Ankyrin_rpt-contain_sf"/>
</dbReference>
<dbReference type="SMART" id="SM00248">
    <property type="entry name" value="ANK"/>
    <property type="match status" value="4"/>
</dbReference>
<organism evidence="5">
    <name type="scientific">Burkholderia sp. (strain CCGE1003)</name>
    <dbReference type="NCBI Taxonomy" id="640512"/>
    <lineage>
        <taxon>Bacteria</taxon>
        <taxon>Pseudomonadati</taxon>
        <taxon>Pseudomonadota</taxon>
        <taxon>Betaproteobacteria</taxon>
        <taxon>Burkholderiales</taxon>
        <taxon>Burkholderiaceae</taxon>
        <taxon>Burkholderia</taxon>
    </lineage>
</organism>
<dbReference type="SUPFAM" id="SSF48403">
    <property type="entry name" value="Ankyrin repeat"/>
    <property type="match status" value="1"/>
</dbReference>
<dbReference type="Pfam" id="PF12796">
    <property type="entry name" value="Ank_2"/>
    <property type="match status" value="1"/>
</dbReference>
<keyword evidence="2 3" id="KW-0040">ANK repeat</keyword>
<evidence type="ECO:0000313" key="5">
    <source>
        <dbReference type="EMBL" id="ADN61677.1"/>
    </source>
</evidence>
<evidence type="ECO:0000256" key="3">
    <source>
        <dbReference type="PROSITE-ProRule" id="PRU00023"/>
    </source>
</evidence>
<dbReference type="PANTHER" id="PTHR24141">
    <property type="entry name" value="2-5A-DEPENDENT RIBONUCLEASE"/>
    <property type="match status" value="1"/>
</dbReference>
<evidence type="ECO:0000256" key="2">
    <source>
        <dbReference type="ARBA" id="ARBA00023043"/>
    </source>
</evidence>
<feature type="repeat" description="ANK" evidence="3">
    <location>
        <begin position="155"/>
        <end position="188"/>
    </location>
</feature>
<keyword evidence="1" id="KW-0677">Repeat</keyword>
<name>E1TGL1_BURSG</name>
<dbReference type="EMBL" id="CP002218">
    <property type="protein sequence ID" value="ADN61677.1"/>
    <property type="molecule type" value="Genomic_DNA"/>
</dbReference>
<gene>
    <name evidence="5" type="ordered locus">BC1003_5764</name>
</gene>
<dbReference type="eggNOG" id="COG0666">
    <property type="taxonomic scope" value="Bacteria"/>
</dbReference>
<dbReference type="AlphaFoldDB" id="E1TGL1"/>
<dbReference type="HOGENOM" id="CLU_077369_0_0_4"/>
<protein>
    <submittedName>
        <fullName evidence="5">Putative ankyrin-repeat exported protein</fullName>
    </submittedName>
</protein>
<dbReference type="GO" id="GO:0004540">
    <property type="term" value="F:RNA nuclease activity"/>
    <property type="evidence" value="ECO:0007669"/>
    <property type="project" value="TreeGrafter"/>
</dbReference>
<feature type="chain" id="PRO_5003152206" evidence="4">
    <location>
        <begin position="29"/>
        <end position="264"/>
    </location>
</feature>
<reference evidence="5" key="1">
    <citation type="submission" date="2010-09" db="EMBL/GenBank/DDBJ databases">
        <title>Complete sequence of chromosome2 of Burkholderia sp. CCGE1003.</title>
        <authorList>
            <consortium name="US DOE Joint Genome Institute"/>
            <person name="Lucas S."/>
            <person name="Copeland A."/>
            <person name="Lapidus A."/>
            <person name="Cheng J.-F."/>
            <person name="Bruce D."/>
            <person name="Goodwin L."/>
            <person name="Pitluck S."/>
            <person name="Daligault H."/>
            <person name="Davenport K."/>
            <person name="Detter J.C."/>
            <person name="Han C."/>
            <person name="Tapia R."/>
            <person name="Land M."/>
            <person name="Hauser L."/>
            <person name="Jeffries C."/>
            <person name="Kyrpides N."/>
            <person name="Ivanova N."/>
            <person name="Ovchinnikova G."/>
            <person name="Martinez-Romero E."/>
            <person name="Rogel M.A."/>
            <person name="Auchtung J."/>
            <person name="Tiedje J.M."/>
            <person name="Woyke T."/>
        </authorList>
    </citation>
    <scope>NUCLEOTIDE SEQUENCE</scope>
    <source>
        <strain evidence="5">CCGE1003</strain>
    </source>
</reference>
<proteinExistence type="predicted"/>
<dbReference type="GO" id="GO:0006396">
    <property type="term" value="P:RNA processing"/>
    <property type="evidence" value="ECO:0007669"/>
    <property type="project" value="TreeGrafter"/>
</dbReference>
<dbReference type="PROSITE" id="PS50297">
    <property type="entry name" value="ANK_REP_REGION"/>
    <property type="match status" value="1"/>
</dbReference>
<dbReference type="InterPro" id="IPR002110">
    <property type="entry name" value="Ankyrin_rpt"/>
</dbReference>
<dbReference type="PROSITE" id="PS50088">
    <property type="entry name" value="ANK_REPEAT"/>
    <property type="match status" value="1"/>
</dbReference>
<dbReference type="Gene3D" id="1.25.40.20">
    <property type="entry name" value="Ankyrin repeat-containing domain"/>
    <property type="match status" value="1"/>
</dbReference>
<evidence type="ECO:0000256" key="4">
    <source>
        <dbReference type="SAM" id="SignalP"/>
    </source>
</evidence>
<evidence type="ECO:0000256" key="1">
    <source>
        <dbReference type="ARBA" id="ARBA00022737"/>
    </source>
</evidence>
<dbReference type="PANTHER" id="PTHR24141:SF1">
    <property type="entry name" value="2-5A-DEPENDENT RIBONUCLEASE"/>
    <property type="match status" value="1"/>
</dbReference>
<dbReference type="OrthoDB" id="9812708at2"/>
<sequence length="264" mass="28812">MKYRKLAIAGAAAIAVCVTSPIWWPTQAQETHMSTFKRYPPEDFFSGVELELARAIRDGDLARTRDLIPKVDLSLVGKKEMTMLAFAVQETVPVKTDADNVRYQIVSELVRHGAKPEQPFGQSKGNVAYIAARADSPALLKALLAGGMSPDLRYDGDTPLLFAVAEDNLLPQLRVLVENNANVNIKDSLGNTAIFGATQIRQWDSVDYLLSHKADPTVVNDVGVTYAKVLKIELDSTPKGSPQLERIAAIRKKVISAGGKWPTA</sequence>
<keyword evidence="4" id="KW-0732">Signal</keyword>
<dbReference type="GO" id="GO:0003723">
    <property type="term" value="F:RNA binding"/>
    <property type="evidence" value="ECO:0007669"/>
    <property type="project" value="TreeGrafter"/>
</dbReference>
<feature type="signal peptide" evidence="4">
    <location>
        <begin position="1"/>
        <end position="28"/>
    </location>
</feature>
<accession>E1TGL1</accession>
<dbReference type="STRING" id="640512.BC1003_5764"/>